<dbReference type="PROSITE" id="PS51257">
    <property type="entry name" value="PROKAR_LIPOPROTEIN"/>
    <property type="match status" value="1"/>
</dbReference>
<dbReference type="RefSeq" id="WP_218010671.1">
    <property type="nucleotide sequence ID" value="NZ_CP126114.1"/>
</dbReference>
<evidence type="ECO:0000313" key="6">
    <source>
        <dbReference type="EMBL" id="WHY84102.1"/>
    </source>
</evidence>
<accession>A0AA95S8V5</accession>
<dbReference type="GO" id="GO:0042597">
    <property type="term" value="C:periplasmic space"/>
    <property type="evidence" value="ECO:0007669"/>
    <property type="project" value="UniProtKB-SubCell"/>
</dbReference>
<dbReference type="PANTHER" id="PTHR30024">
    <property type="entry name" value="ALIPHATIC SULFONATES-BINDING PROTEIN-RELATED"/>
    <property type="match status" value="1"/>
</dbReference>
<evidence type="ECO:0000256" key="1">
    <source>
        <dbReference type="ARBA" id="ARBA00004418"/>
    </source>
</evidence>
<dbReference type="PANTHER" id="PTHR30024:SF47">
    <property type="entry name" value="TAURINE-BINDING PERIPLASMIC PROTEIN"/>
    <property type="match status" value="1"/>
</dbReference>
<feature type="chain" id="PRO_5041702667" evidence="4">
    <location>
        <begin position="31"/>
        <end position="351"/>
    </location>
</feature>
<feature type="signal peptide" evidence="4">
    <location>
        <begin position="1"/>
        <end position="30"/>
    </location>
</feature>
<name>A0AA95S8V5_9BACI</name>
<reference evidence="6" key="1">
    <citation type="submission" date="2023-05" db="EMBL/GenBank/DDBJ databases">
        <title>Comparative genomics of Bacillaceae isolates and their secondary metabolite potential.</title>
        <authorList>
            <person name="Song L."/>
            <person name="Nielsen L.J."/>
            <person name="Mohite O."/>
            <person name="Xu X."/>
            <person name="Weber T."/>
            <person name="Kovacs A.T."/>
        </authorList>
    </citation>
    <scope>NUCLEOTIDE SEQUENCE</scope>
    <source>
        <strain evidence="6">XLM17</strain>
    </source>
</reference>
<protein>
    <submittedName>
        <fullName evidence="6">ABC transporter substrate-binding protein</fullName>
    </submittedName>
</protein>
<keyword evidence="7" id="KW-1185">Reference proteome</keyword>
<evidence type="ECO:0000256" key="4">
    <source>
        <dbReference type="SAM" id="SignalP"/>
    </source>
</evidence>
<proteinExistence type="inferred from homology"/>
<keyword evidence="3 4" id="KW-0732">Signal</keyword>
<sequence length="351" mass="37737">MLMKKFTLLGTCIVLLLSLFLAGCSNTDKTAGSKNTDASSEKLPKVKIMVGGMEKIIYSPAKLTENLGYFKEEGLDVELSSTASGVNSEQALIAGEVQGVVGYYDHTIDIQSQGKYIQTVVQFGLVPGQRLMVSNKAKDKIKTLADLKGKNIGVTGLGASTNFLASYLVTKGGNSPQDYVPVPVGSGSPLIAAMEQGTIQLAVTSQPTIALLEAKGLATSFKDLESLDGTKETLGGTYPASSLYMSSDYVKENPEVAQRLANAFVKTLKYINSHSAEEIADQLPKEYYAGDKNLYLKALESSLSMFSPDGKMPSDGPDKVYEILTTFNPKLKDANIDLSKTYTNKFVDKVK</sequence>
<feature type="domain" description="SsuA/THI5-like" evidence="5">
    <location>
        <begin position="65"/>
        <end position="274"/>
    </location>
</feature>
<evidence type="ECO:0000256" key="3">
    <source>
        <dbReference type="ARBA" id="ARBA00022729"/>
    </source>
</evidence>
<dbReference type="Pfam" id="PF09084">
    <property type="entry name" value="NMT1"/>
    <property type="match status" value="1"/>
</dbReference>
<dbReference type="AlphaFoldDB" id="A0AA95S8V5"/>
<dbReference type="KEGG" id="nnv:QNH39_15605"/>
<dbReference type="Gene3D" id="3.40.190.10">
    <property type="entry name" value="Periplasmic binding protein-like II"/>
    <property type="match status" value="2"/>
</dbReference>
<evidence type="ECO:0000259" key="5">
    <source>
        <dbReference type="Pfam" id="PF09084"/>
    </source>
</evidence>
<dbReference type="InterPro" id="IPR015168">
    <property type="entry name" value="SsuA/THI5"/>
</dbReference>
<gene>
    <name evidence="6" type="ORF">QNH39_15605</name>
</gene>
<comment type="subcellular location">
    <subcellularLocation>
        <location evidence="1">Periplasm</location>
    </subcellularLocation>
</comment>
<dbReference type="Proteomes" id="UP001178288">
    <property type="component" value="Chromosome"/>
</dbReference>
<organism evidence="6 7">
    <name type="scientific">Neobacillus novalis</name>
    <dbReference type="NCBI Taxonomy" id="220687"/>
    <lineage>
        <taxon>Bacteria</taxon>
        <taxon>Bacillati</taxon>
        <taxon>Bacillota</taxon>
        <taxon>Bacilli</taxon>
        <taxon>Bacillales</taxon>
        <taxon>Bacillaceae</taxon>
        <taxon>Neobacillus</taxon>
    </lineage>
</organism>
<comment type="similarity">
    <text evidence="2">Belongs to the bacterial solute-binding protein SsuA/TauA family.</text>
</comment>
<dbReference type="SUPFAM" id="SSF53850">
    <property type="entry name" value="Periplasmic binding protein-like II"/>
    <property type="match status" value="1"/>
</dbReference>
<evidence type="ECO:0000256" key="2">
    <source>
        <dbReference type="ARBA" id="ARBA00010742"/>
    </source>
</evidence>
<evidence type="ECO:0000313" key="7">
    <source>
        <dbReference type="Proteomes" id="UP001178288"/>
    </source>
</evidence>
<dbReference type="GO" id="GO:0042918">
    <property type="term" value="P:alkanesulfonate transmembrane transport"/>
    <property type="evidence" value="ECO:0007669"/>
    <property type="project" value="TreeGrafter"/>
</dbReference>
<dbReference type="EMBL" id="CP126114">
    <property type="protein sequence ID" value="WHY84102.1"/>
    <property type="molecule type" value="Genomic_DNA"/>
</dbReference>